<name>A0A0A9Z222_LYGHE</name>
<proteinExistence type="predicted"/>
<feature type="region of interest" description="Disordered" evidence="1">
    <location>
        <begin position="245"/>
        <end position="288"/>
    </location>
</feature>
<feature type="region of interest" description="Disordered" evidence="1">
    <location>
        <begin position="202"/>
        <end position="223"/>
    </location>
</feature>
<feature type="compositionally biased region" description="Basic and acidic residues" evidence="1">
    <location>
        <begin position="1"/>
        <end position="17"/>
    </location>
</feature>
<feature type="compositionally biased region" description="Basic and acidic residues" evidence="1">
    <location>
        <begin position="202"/>
        <end position="218"/>
    </location>
</feature>
<feature type="region of interest" description="Disordered" evidence="1">
    <location>
        <begin position="1"/>
        <end position="92"/>
    </location>
</feature>
<feature type="compositionally biased region" description="Low complexity" evidence="1">
    <location>
        <begin position="253"/>
        <end position="265"/>
    </location>
</feature>
<dbReference type="EMBL" id="GBHO01005110">
    <property type="protein sequence ID" value="JAG38494.1"/>
    <property type="molecule type" value="Transcribed_RNA"/>
</dbReference>
<evidence type="ECO:0000313" key="2">
    <source>
        <dbReference type="EMBL" id="JAG38494.1"/>
    </source>
</evidence>
<sequence>EHIVNNEKSRRISHETSSKTGINRRSSLPSEKGVDSGNHIKSDENTDPLIALVESQNASHLSEKIPSDIPNEPGVPSSAVSNEPSTSKLWPANQEQLLQEAKTAATMIGSTVKPFGGAGTEDGTVVMSSTRLENSKAIHISSNIALIDQENTERKDRSPKEDSVSANVDVSVSDQTGVLLSNNKNVSRSDVKVSLITPDEEFSRKEDKDTGGLSKAEENLESNQYVNQTTKADGVTVSRTSLQIAPNTPTSTNVEPNVPENNENPINDKASITSLKHPTDDVDSKTPDTRKSQQLVTLLYRWMTVRLVLLRALSCQSIDPNPDVTEQSVKPPRKSFASRPSDLNLSLSERAAAARNRFSVSRELHGSFPTIKRKSIDNQDSTQIPVQQGVSFSKTRQSYSYMNVTSSMIHDPPDLIVAIAEDGSKTKLMFKDESTSRIVGDFPSIIARRETVIKKLPSIKEEPEEDPVYRQRESPAEIRKRSSSTKTKIKSSSQTAIGLEPVSDEQDSEGMKLSDNSSEAITAVHRSPKRSTLEEPCNCRSICNCCKCGKKKDSVPGAPTKVEKELPDHGRDGPFDFSTPPYPKDSLKVLNSPFFCSLGRL</sequence>
<dbReference type="AlphaFoldDB" id="A0A0A9Z222"/>
<evidence type="ECO:0000256" key="1">
    <source>
        <dbReference type="SAM" id="MobiDB-lite"/>
    </source>
</evidence>
<feature type="compositionally biased region" description="Basic and acidic residues" evidence="1">
    <location>
        <begin position="32"/>
        <end position="44"/>
    </location>
</feature>
<reference evidence="2" key="1">
    <citation type="journal article" date="2014" name="PLoS ONE">
        <title>Transcriptome-Based Identification of ABC Transporters in the Western Tarnished Plant Bug Lygus hesperus.</title>
        <authorList>
            <person name="Hull J.J."/>
            <person name="Chaney K."/>
            <person name="Geib S.M."/>
            <person name="Fabrick J.A."/>
            <person name="Brent C.S."/>
            <person name="Walsh D."/>
            <person name="Lavine L.C."/>
        </authorList>
    </citation>
    <scope>NUCLEOTIDE SEQUENCE</scope>
</reference>
<protein>
    <submittedName>
        <fullName evidence="2">Ribosome maturation factor RimP</fullName>
    </submittedName>
</protein>
<feature type="compositionally biased region" description="Basic and acidic residues" evidence="1">
    <location>
        <begin position="561"/>
        <end position="574"/>
    </location>
</feature>
<feature type="compositionally biased region" description="Basic and acidic residues" evidence="1">
    <location>
        <begin position="277"/>
        <end position="288"/>
    </location>
</feature>
<feature type="compositionally biased region" description="Polar residues" evidence="1">
    <location>
        <begin position="319"/>
        <end position="328"/>
    </location>
</feature>
<feature type="region of interest" description="Disordered" evidence="1">
    <location>
        <begin position="461"/>
        <end position="519"/>
    </location>
</feature>
<organism evidence="2">
    <name type="scientific">Lygus hesperus</name>
    <name type="common">Western plant bug</name>
    <dbReference type="NCBI Taxonomy" id="30085"/>
    <lineage>
        <taxon>Eukaryota</taxon>
        <taxon>Metazoa</taxon>
        <taxon>Ecdysozoa</taxon>
        <taxon>Arthropoda</taxon>
        <taxon>Hexapoda</taxon>
        <taxon>Insecta</taxon>
        <taxon>Pterygota</taxon>
        <taxon>Neoptera</taxon>
        <taxon>Paraneoptera</taxon>
        <taxon>Hemiptera</taxon>
        <taxon>Heteroptera</taxon>
        <taxon>Panheteroptera</taxon>
        <taxon>Cimicomorpha</taxon>
        <taxon>Miridae</taxon>
        <taxon>Mirini</taxon>
        <taxon>Lygus</taxon>
    </lineage>
</organism>
<feature type="non-terminal residue" evidence="2">
    <location>
        <position position="1"/>
    </location>
</feature>
<feature type="region of interest" description="Disordered" evidence="1">
    <location>
        <begin position="149"/>
        <end position="169"/>
    </location>
</feature>
<feature type="compositionally biased region" description="Basic and acidic residues" evidence="1">
    <location>
        <begin position="461"/>
        <end position="480"/>
    </location>
</feature>
<feature type="region of interest" description="Disordered" evidence="1">
    <location>
        <begin position="550"/>
        <end position="582"/>
    </location>
</feature>
<feature type="compositionally biased region" description="Polar residues" evidence="1">
    <location>
        <begin position="18"/>
        <end position="29"/>
    </location>
</feature>
<feature type="compositionally biased region" description="Polar residues" evidence="1">
    <location>
        <begin position="78"/>
        <end position="92"/>
    </location>
</feature>
<reference evidence="2" key="2">
    <citation type="submission" date="2014-07" db="EMBL/GenBank/DDBJ databases">
        <authorList>
            <person name="Hull J."/>
        </authorList>
    </citation>
    <scope>NUCLEOTIDE SEQUENCE</scope>
</reference>
<feature type="region of interest" description="Disordered" evidence="1">
    <location>
        <begin position="319"/>
        <end position="342"/>
    </location>
</feature>
<accession>A0A0A9Z222</accession>
<feature type="compositionally biased region" description="Basic and acidic residues" evidence="1">
    <location>
        <begin position="151"/>
        <end position="163"/>
    </location>
</feature>
<gene>
    <name evidence="2" type="primary">rimP_1</name>
    <name evidence="2" type="ORF">CM83_99702</name>
</gene>